<dbReference type="GO" id="GO:0004521">
    <property type="term" value="F:RNA endonuclease activity"/>
    <property type="evidence" value="ECO:0007669"/>
    <property type="project" value="InterPro"/>
</dbReference>
<dbReference type="GO" id="GO:0043571">
    <property type="term" value="P:maintenance of CRISPR repeat elements"/>
    <property type="evidence" value="ECO:0007669"/>
    <property type="project" value="InterPro"/>
</dbReference>
<dbReference type="EMBL" id="LCJB01000048">
    <property type="protein sequence ID" value="KKT69715.1"/>
    <property type="molecule type" value="Genomic_DNA"/>
</dbReference>
<evidence type="ECO:0000256" key="1">
    <source>
        <dbReference type="ARBA" id="ARBA00022722"/>
    </source>
</evidence>
<organism evidence="8 9">
    <name type="scientific">Candidatus Uhrbacteria bacterium GW2011_GWF2_44_350</name>
    <dbReference type="NCBI Taxonomy" id="1619000"/>
    <lineage>
        <taxon>Bacteria</taxon>
        <taxon>Candidatus Uhriibacteriota</taxon>
    </lineage>
</organism>
<evidence type="ECO:0000256" key="3">
    <source>
        <dbReference type="ARBA" id="ARBA00022759"/>
    </source>
</evidence>
<evidence type="ECO:0000256" key="5">
    <source>
        <dbReference type="ARBA" id="ARBA00022842"/>
    </source>
</evidence>
<evidence type="ECO:0000313" key="9">
    <source>
        <dbReference type="Proteomes" id="UP000034154"/>
    </source>
</evidence>
<dbReference type="Pfam" id="PF20803">
    <property type="entry name" value="PaaX_M"/>
    <property type="match status" value="1"/>
</dbReference>
<evidence type="ECO:0000256" key="6">
    <source>
        <dbReference type="ARBA" id="ARBA00023118"/>
    </source>
</evidence>
<dbReference type="InterPro" id="IPR021127">
    <property type="entry name" value="CRISPR_associated_Cas2"/>
</dbReference>
<keyword evidence="2" id="KW-0479">Metal-binding</keyword>
<feature type="domain" description="Transcriptional repressor PaaX-like central Cas2-like" evidence="7">
    <location>
        <begin position="94"/>
        <end position="157"/>
    </location>
</feature>
<accession>A0A0G1JEI3</accession>
<dbReference type="SUPFAM" id="SSF143430">
    <property type="entry name" value="TTP0101/SSO1404-like"/>
    <property type="match status" value="1"/>
</dbReference>
<evidence type="ECO:0000256" key="4">
    <source>
        <dbReference type="ARBA" id="ARBA00022801"/>
    </source>
</evidence>
<evidence type="ECO:0000313" key="8">
    <source>
        <dbReference type="EMBL" id="KKT69715.1"/>
    </source>
</evidence>
<keyword evidence="6" id="KW-0051">Antiviral defense</keyword>
<dbReference type="NCBIfam" id="TIGR01573">
    <property type="entry name" value="cas2"/>
    <property type="match status" value="1"/>
</dbReference>
<reference evidence="8 9" key="1">
    <citation type="journal article" date="2015" name="Nature">
        <title>rRNA introns, odd ribosomes, and small enigmatic genomes across a large radiation of phyla.</title>
        <authorList>
            <person name="Brown C.T."/>
            <person name="Hug L.A."/>
            <person name="Thomas B.C."/>
            <person name="Sharon I."/>
            <person name="Castelle C.J."/>
            <person name="Singh A."/>
            <person name="Wilkins M.J."/>
            <person name="Williams K.H."/>
            <person name="Banfield J.F."/>
        </authorList>
    </citation>
    <scope>NUCLEOTIDE SEQUENCE [LARGE SCALE GENOMIC DNA]</scope>
</reference>
<gene>
    <name evidence="8" type="ORF">UW63_C0048G0005</name>
</gene>
<keyword evidence="1" id="KW-0540">Nuclease</keyword>
<protein>
    <recommendedName>
        <fullName evidence="7">Transcriptional repressor PaaX-like central Cas2-like domain-containing protein</fullName>
    </recommendedName>
</protein>
<name>A0A0G1JEI3_9BACT</name>
<evidence type="ECO:0000256" key="2">
    <source>
        <dbReference type="ARBA" id="ARBA00022723"/>
    </source>
</evidence>
<dbReference type="AlphaFoldDB" id="A0A0G1JEI3"/>
<dbReference type="InterPro" id="IPR048846">
    <property type="entry name" value="PaaX-like_central"/>
</dbReference>
<proteinExistence type="predicted"/>
<sequence length="160" mass="18618">MRKTPVKPLKIKANTPAFELIQLLGDRGAANDFIFLKKPGYFSPNRFYNAVRKLKDNKLIKKEKDKIKLTEKGVLEYARTKIEKTDLLPEGTDCIVVFDIPETERKIRDFLSKLLEEIAFIRIQKSVWISPFDNAAALKELLQLLGYKKWVRIYNGQECK</sequence>
<keyword evidence="3" id="KW-0255">Endonuclease</keyword>
<keyword evidence="4" id="KW-0378">Hydrolase</keyword>
<dbReference type="Proteomes" id="UP000034154">
    <property type="component" value="Unassembled WGS sequence"/>
</dbReference>
<keyword evidence="5" id="KW-0460">Magnesium</keyword>
<evidence type="ECO:0000259" key="7">
    <source>
        <dbReference type="Pfam" id="PF20803"/>
    </source>
</evidence>
<comment type="caution">
    <text evidence="8">The sequence shown here is derived from an EMBL/GenBank/DDBJ whole genome shotgun (WGS) entry which is preliminary data.</text>
</comment>